<sequence length="190" mass="21460">MIVLLDAGSSKTKFIQEICEHYYPCKTIGLHDSTENDILNAEGIIISGAPILLSEVDPEPYLQKVKWLDDYKLPVLGICFGHQLTGLHFGASISRQREDRGKQEIAVLRHNPLFEDLDTQFTMQEDHCEAISIPPGFEHNATSDSCVNEGMHHKNRPIFGVQFHPEVSGENGMIFLHNFTKLVALYKDKK</sequence>
<reference evidence="8" key="1">
    <citation type="journal article" date="2019" name="Int. J. Syst. Evol. Microbiol.">
        <title>The Global Catalogue of Microorganisms (GCM) 10K type strain sequencing project: providing services to taxonomists for standard genome sequencing and annotation.</title>
        <authorList>
            <consortium name="The Broad Institute Genomics Platform"/>
            <consortium name="The Broad Institute Genome Sequencing Center for Infectious Disease"/>
            <person name="Wu L."/>
            <person name="Ma J."/>
        </authorList>
    </citation>
    <scope>NUCLEOTIDE SEQUENCE [LARGE SCALE GENOMIC DNA]</scope>
    <source>
        <strain evidence="8">JCM 16083</strain>
    </source>
</reference>
<keyword evidence="5" id="KW-0067">ATP-binding</keyword>
<evidence type="ECO:0000313" key="7">
    <source>
        <dbReference type="EMBL" id="GAA0875167.1"/>
    </source>
</evidence>
<dbReference type="PROSITE" id="PS51273">
    <property type="entry name" value="GATASE_TYPE_1"/>
    <property type="match status" value="1"/>
</dbReference>
<keyword evidence="4" id="KW-0658">Purine biosynthesis</keyword>
<evidence type="ECO:0000256" key="2">
    <source>
        <dbReference type="ARBA" id="ARBA00022741"/>
    </source>
</evidence>
<dbReference type="Proteomes" id="UP001501126">
    <property type="component" value="Unassembled WGS sequence"/>
</dbReference>
<name>A0ABP3Y333_9FLAO</name>
<evidence type="ECO:0000259" key="6">
    <source>
        <dbReference type="Pfam" id="PF00117"/>
    </source>
</evidence>
<dbReference type="PANTHER" id="PTHR11922">
    <property type="entry name" value="GMP SYNTHASE-RELATED"/>
    <property type="match status" value="1"/>
</dbReference>
<evidence type="ECO:0000256" key="5">
    <source>
        <dbReference type="ARBA" id="ARBA00022840"/>
    </source>
</evidence>
<evidence type="ECO:0000256" key="1">
    <source>
        <dbReference type="ARBA" id="ARBA00022598"/>
    </source>
</evidence>
<accession>A0ABP3Y333</accession>
<evidence type="ECO:0000313" key="8">
    <source>
        <dbReference type="Proteomes" id="UP001501126"/>
    </source>
</evidence>
<dbReference type="RefSeq" id="WP_343786341.1">
    <property type="nucleotide sequence ID" value="NZ_BAAAFH010000007.1"/>
</dbReference>
<dbReference type="EMBL" id="BAAAFH010000007">
    <property type="protein sequence ID" value="GAA0875167.1"/>
    <property type="molecule type" value="Genomic_DNA"/>
</dbReference>
<keyword evidence="3" id="KW-0332">GMP biosynthesis</keyword>
<evidence type="ECO:0000256" key="3">
    <source>
        <dbReference type="ARBA" id="ARBA00022749"/>
    </source>
</evidence>
<protein>
    <submittedName>
        <fullName evidence="7">GMP synthase subunit A</fullName>
    </submittedName>
</protein>
<comment type="caution">
    <text evidence="7">The sequence shown here is derived from an EMBL/GenBank/DDBJ whole genome shotgun (WGS) entry which is preliminary data.</text>
</comment>
<organism evidence="7 8">
    <name type="scientific">Wandonia haliotis</name>
    <dbReference type="NCBI Taxonomy" id="574963"/>
    <lineage>
        <taxon>Bacteria</taxon>
        <taxon>Pseudomonadati</taxon>
        <taxon>Bacteroidota</taxon>
        <taxon>Flavobacteriia</taxon>
        <taxon>Flavobacteriales</taxon>
        <taxon>Crocinitomicaceae</taxon>
        <taxon>Wandonia</taxon>
    </lineage>
</organism>
<keyword evidence="2" id="KW-0547">Nucleotide-binding</keyword>
<keyword evidence="1" id="KW-0436">Ligase</keyword>
<feature type="domain" description="Glutamine amidotransferase" evidence="6">
    <location>
        <begin position="3"/>
        <end position="179"/>
    </location>
</feature>
<dbReference type="InterPro" id="IPR029062">
    <property type="entry name" value="Class_I_gatase-like"/>
</dbReference>
<dbReference type="Gene3D" id="3.40.50.880">
    <property type="match status" value="1"/>
</dbReference>
<dbReference type="PANTHER" id="PTHR11922:SF2">
    <property type="entry name" value="GMP SYNTHASE [GLUTAMINE-HYDROLYZING]"/>
    <property type="match status" value="1"/>
</dbReference>
<keyword evidence="8" id="KW-1185">Reference proteome</keyword>
<dbReference type="InterPro" id="IPR017926">
    <property type="entry name" value="GATASE"/>
</dbReference>
<dbReference type="Pfam" id="PF00117">
    <property type="entry name" value="GATase"/>
    <property type="match status" value="1"/>
</dbReference>
<proteinExistence type="predicted"/>
<gene>
    <name evidence="7" type="ORF">GCM10009118_15750</name>
</gene>
<dbReference type="SUPFAM" id="SSF52317">
    <property type="entry name" value="Class I glutamine amidotransferase-like"/>
    <property type="match status" value="1"/>
</dbReference>
<evidence type="ECO:0000256" key="4">
    <source>
        <dbReference type="ARBA" id="ARBA00022755"/>
    </source>
</evidence>